<dbReference type="InterPro" id="IPR023563">
    <property type="entry name" value="Ribosomal_uL13_CS"/>
</dbReference>
<dbReference type="GO" id="GO:0003729">
    <property type="term" value="F:mRNA binding"/>
    <property type="evidence" value="ECO:0007669"/>
    <property type="project" value="TreeGrafter"/>
</dbReference>
<dbReference type="GO" id="GO:0006412">
    <property type="term" value="P:translation"/>
    <property type="evidence" value="ECO:0007669"/>
    <property type="project" value="InterPro"/>
</dbReference>
<dbReference type="GO" id="GO:0003735">
    <property type="term" value="F:structural constituent of ribosome"/>
    <property type="evidence" value="ECO:0007669"/>
    <property type="project" value="InterPro"/>
</dbReference>
<reference evidence="6" key="1">
    <citation type="journal article" date="2016" name="Proc. Natl. Acad. Sci. U.S.A.">
        <title>Comparative genomics of biotechnologically important yeasts.</title>
        <authorList>
            <person name="Riley R."/>
            <person name="Haridas S."/>
            <person name="Wolfe K.H."/>
            <person name="Lopes M.R."/>
            <person name="Hittinger C.T."/>
            <person name="Goeker M."/>
            <person name="Salamov A.A."/>
            <person name="Wisecaver J.H."/>
            <person name="Long T.M."/>
            <person name="Calvey C.H."/>
            <person name="Aerts A.L."/>
            <person name="Barry K.W."/>
            <person name="Choi C."/>
            <person name="Clum A."/>
            <person name="Coughlan A.Y."/>
            <person name="Deshpande S."/>
            <person name="Douglass A.P."/>
            <person name="Hanson S.J."/>
            <person name="Klenk H.-P."/>
            <person name="LaButti K.M."/>
            <person name="Lapidus A."/>
            <person name="Lindquist E.A."/>
            <person name="Lipzen A.M."/>
            <person name="Meier-Kolthoff J.P."/>
            <person name="Ohm R.A."/>
            <person name="Otillar R.P."/>
            <person name="Pangilinan J.L."/>
            <person name="Peng Y."/>
            <person name="Rokas A."/>
            <person name="Rosa C.A."/>
            <person name="Scheuner C."/>
            <person name="Sibirny A.A."/>
            <person name="Slot J.C."/>
            <person name="Stielow J.B."/>
            <person name="Sun H."/>
            <person name="Kurtzman C.P."/>
            <person name="Blackwell M."/>
            <person name="Grigoriev I.V."/>
            <person name="Jeffries T.W."/>
        </authorList>
    </citation>
    <scope>NUCLEOTIDE SEQUENCE [LARGE SCALE GENOMIC DNA]</scope>
    <source>
        <strain evidence="6">NRRL Y-1626</strain>
    </source>
</reference>
<dbReference type="InterPro" id="IPR005823">
    <property type="entry name" value="Ribosomal_uL13_bac-type"/>
</dbReference>
<protein>
    <submittedName>
        <fullName evidence="5">Ribosomal protein L13</fullName>
    </submittedName>
</protein>
<dbReference type="Pfam" id="PF00572">
    <property type="entry name" value="Ribosomal_L13"/>
    <property type="match status" value="1"/>
</dbReference>
<dbReference type="EMBL" id="LXPE01000019">
    <property type="protein sequence ID" value="OBA26348.1"/>
    <property type="molecule type" value="Genomic_DNA"/>
</dbReference>
<dbReference type="SUPFAM" id="SSF52161">
    <property type="entry name" value="Ribosomal protein L13"/>
    <property type="match status" value="1"/>
</dbReference>
<dbReference type="InterPro" id="IPR005822">
    <property type="entry name" value="Ribosomal_uL13"/>
</dbReference>
<dbReference type="NCBIfam" id="TIGR01066">
    <property type="entry name" value="rplM_bact"/>
    <property type="match status" value="1"/>
</dbReference>
<keyword evidence="6" id="KW-1185">Reference proteome</keyword>
<evidence type="ECO:0000256" key="1">
    <source>
        <dbReference type="ARBA" id="ARBA00006227"/>
    </source>
</evidence>
<keyword evidence="2 4" id="KW-0689">Ribosomal protein</keyword>
<proteinExistence type="inferred from homology"/>
<evidence type="ECO:0000256" key="4">
    <source>
        <dbReference type="RuleBase" id="RU003877"/>
    </source>
</evidence>
<comment type="similarity">
    <text evidence="1 4">Belongs to the universal ribosomal protein uL13 family.</text>
</comment>
<name>A0A1B7TCA5_9ASCO</name>
<evidence type="ECO:0000313" key="6">
    <source>
        <dbReference type="Proteomes" id="UP000092321"/>
    </source>
</evidence>
<dbReference type="PIRSF" id="PIRSF002181">
    <property type="entry name" value="Ribosomal_L13"/>
    <property type="match status" value="1"/>
</dbReference>
<dbReference type="OrthoDB" id="274622at2759"/>
<evidence type="ECO:0000256" key="2">
    <source>
        <dbReference type="ARBA" id="ARBA00022980"/>
    </source>
</evidence>
<sequence length="183" mass="21278">MSQKIGNTVMSTARVWHLIDCKKDLRTMGRISQDVVNKLMGKHKPIYHPSADVGDYVVLINCNSLEFLPSQLRGKFYYRPSLYPGRLKVKSLKEKLFEKGPKWAIYRSIYRMLPKNRSKKERAGRLFVFDGDEYPYSGNILAHAREQAQVIEEKAKCEEINTKIIDARKKFGKLPELMKNLKL</sequence>
<evidence type="ECO:0000313" key="5">
    <source>
        <dbReference type="EMBL" id="OBA26348.1"/>
    </source>
</evidence>
<gene>
    <name evidence="5" type="ORF">HANVADRAFT_40528</name>
</gene>
<organism evidence="5 6">
    <name type="scientific">Hanseniaspora valbyensis NRRL Y-1626</name>
    <dbReference type="NCBI Taxonomy" id="766949"/>
    <lineage>
        <taxon>Eukaryota</taxon>
        <taxon>Fungi</taxon>
        <taxon>Dikarya</taxon>
        <taxon>Ascomycota</taxon>
        <taxon>Saccharomycotina</taxon>
        <taxon>Saccharomycetes</taxon>
        <taxon>Saccharomycodales</taxon>
        <taxon>Saccharomycodaceae</taxon>
        <taxon>Hanseniaspora</taxon>
    </lineage>
</organism>
<dbReference type="PANTHER" id="PTHR11545:SF2">
    <property type="entry name" value="LARGE RIBOSOMAL SUBUNIT PROTEIN UL13M"/>
    <property type="match status" value="1"/>
</dbReference>
<dbReference type="CDD" id="cd00392">
    <property type="entry name" value="Ribosomal_L13"/>
    <property type="match status" value="1"/>
</dbReference>
<evidence type="ECO:0000256" key="3">
    <source>
        <dbReference type="ARBA" id="ARBA00023274"/>
    </source>
</evidence>
<dbReference type="Proteomes" id="UP000092321">
    <property type="component" value="Unassembled WGS sequence"/>
</dbReference>
<dbReference type="AlphaFoldDB" id="A0A1B7TCA5"/>
<dbReference type="Gene3D" id="3.90.1180.10">
    <property type="entry name" value="Ribosomal protein L13"/>
    <property type="match status" value="1"/>
</dbReference>
<dbReference type="PROSITE" id="PS00783">
    <property type="entry name" value="RIBOSOMAL_L13"/>
    <property type="match status" value="1"/>
</dbReference>
<keyword evidence="3 4" id="KW-0687">Ribonucleoprotein</keyword>
<accession>A0A1B7TCA5</accession>
<comment type="caution">
    <text evidence="5">The sequence shown here is derived from an EMBL/GenBank/DDBJ whole genome shotgun (WGS) entry which is preliminary data.</text>
</comment>
<dbReference type="InterPro" id="IPR036899">
    <property type="entry name" value="Ribosomal_uL13_sf"/>
</dbReference>
<dbReference type="PANTHER" id="PTHR11545">
    <property type="entry name" value="RIBOSOMAL PROTEIN L13"/>
    <property type="match status" value="1"/>
</dbReference>
<dbReference type="GO" id="GO:0005762">
    <property type="term" value="C:mitochondrial large ribosomal subunit"/>
    <property type="evidence" value="ECO:0007669"/>
    <property type="project" value="TreeGrafter"/>
</dbReference>
<dbReference type="GO" id="GO:0017148">
    <property type="term" value="P:negative regulation of translation"/>
    <property type="evidence" value="ECO:0007669"/>
    <property type="project" value="TreeGrafter"/>
</dbReference>
<dbReference type="HAMAP" id="MF_01366">
    <property type="entry name" value="Ribosomal_uL13"/>
    <property type="match status" value="1"/>
</dbReference>